<keyword evidence="2" id="KW-1185">Reference proteome</keyword>
<protein>
    <submittedName>
        <fullName evidence="1">Uncharacterized protein</fullName>
    </submittedName>
</protein>
<name>A0ACC2WLX9_9TREE</name>
<accession>A0ACC2WLX9</accession>
<gene>
    <name evidence="1" type="ORF">QFC20_002350</name>
</gene>
<organism evidence="1 2">
    <name type="scientific">Naganishia adeliensis</name>
    <dbReference type="NCBI Taxonomy" id="92952"/>
    <lineage>
        <taxon>Eukaryota</taxon>
        <taxon>Fungi</taxon>
        <taxon>Dikarya</taxon>
        <taxon>Basidiomycota</taxon>
        <taxon>Agaricomycotina</taxon>
        <taxon>Tremellomycetes</taxon>
        <taxon>Filobasidiales</taxon>
        <taxon>Filobasidiaceae</taxon>
        <taxon>Naganishia</taxon>
    </lineage>
</organism>
<dbReference type="Proteomes" id="UP001230649">
    <property type="component" value="Unassembled WGS sequence"/>
</dbReference>
<sequence>MSDLDQQIEQLRRCEPISEQQVKDLCMKAREILIEEGNVQYVDSPVTVRVKLLNVRYPDRITLIRGNHESRQITQVYGFYDECQRKYGSVNVWRYCCDVFDYLSLGAVVDGRVFCVHGGLSPAVGTLDQIGNRKCHMTGRCVIYCGQIQTVRSHLRDAVPVLMLKSAHPADVEGWGVSPRGAGYLFGQDVVQTFNHDNDIDLVARAHQLVMEGYKLMFDRQIVTVWSAPNYCYR</sequence>
<dbReference type="EMBL" id="JASBWS010000016">
    <property type="protein sequence ID" value="KAJ9112169.1"/>
    <property type="molecule type" value="Genomic_DNA"/>
</dbReference>
<reference evidence="1" key="1">
    <citation type="submission" date="2023-04" db="EMBL/GenBank/DDBJ databases">
        <title>Draft Genome sequencing of Naganishia species isolated from polar environments using Oxford Nanopore Technology.</title>
        <authorList>
            <person name="Leo P."/>
            <person name="Venkateswaran K."/>
        </authorList>
    </citation>
    <scope>NUCLEOTIDE SEQUENCE</scope>
    <source>
        <strain evidence="1">MNA-CCFEE 5262</strain>
    </source>
</reference>
<comment type="caution">
    <text evidence="1">The sequence shown here is derived from an EMBL/GenBank/DDBJ whole genome shotgun (WGS) entry which is preliminary data.</text>
</comment>
<evidence type="ECO:0000313" key="2">
    <source>
        <dbReference type="Proteomes" id="UP001230649"/>
    </source>
</evidence>
<evidence type="ECO:0000313" key="1">
    <source>
        <dbReference type="EMBL" id="KAJ9112169.1"/>
    </source>
</evidence>
<proteinExistence type="predicted"/>